<dbReference type="GO" id="GO:0034965">
    <property type="term" value="P:intronic box C/D snoRNA processing"/>
    <property type="evidence" value="ECO:0007669"/>
    <property type="project" value="TreeGrafter"/>
</dbReference>
<dbReference type="GO" id="GO:0000294">
    <property type="term" value="P:nuclear-transcribed mRNA catabolic process, RNase MRP-dependent"/>
    <property type="evidence" value="ECO:0007669"/>
    <property type="project" value="TreeGrafter"/>
</dbReference>
<organism evidence="3 4">
    <name type="scientific">Tuber aestivum</name>
    <name type="common">summer truffle</name>
    <dbReference type="NCBI Taxonomy" id="59557"/>
    <lineage>
        <taxon>Eukaryota</taxon>
        <taxon>Fungi</taxon>
        <taxon>Dikarya</taxon>
        <taxon>Ascomycota</taxon>
        <taxon>Pezizomycotina</taxon>
        <taxon>Pezizomycetes</taxon>
        <taxon>Pezizales</taxon>
        <taxon>Tuberaceae</taxon>
        <taxon>Tuber</taxon>
    </lineage>
</organism>
<dbReference type="GO" id="GO:0004526">
    <property type="term" value="F:ribonuclease P activity"/>
    <property type="evidence" value="ECO:0007669"/>
    <property type="project" value="TreeGrafter"/>
</dbReference>
<protein>
    <recommendedName>
        <fullName evidence="2">Ribonucleases P/MRP subunit Pop8-like domain-containing protein</fullName>
    </recommendedName>
</protein>
<dbReference type="Proteomes" id="UP001412239">
    <property type="component" value="Unassembled WGS sequence"/>
</dbReference>
<dbReference type="AlphaFoldDB" id="A0A292Q7V8"/>
<evidence type="ECO:0000313" key="4">
    <source>
        <dbReference type="Proteomes" id="UP001412239"/>
    </source>
</evidence>
<dbReference type="InterPro" id="IPR049128">
    <property type="entry name" value="Pop8-like_dom"/>
</dbReference>
<reference evidence="3" key="1">
    <citation type="submission" date="2015-10" db="EMBL/GenBank/DDBJ databases">
        <authorList>
            <person name="Regsiter A."/>
            <person name="william w."/>
        </authorList>
    </citation>
    <scope>NUCLEOTIDE SEQUENCE</scope>
    <source>
        <strain evidence="3">Montdore</strain>
    </source>
</reference>
<dbReference type="GO" id="GO:0005655">
    <property type="term" value="C:nucleolar ribonuclease P complex"/>
    <property type="evidence" value="ECO:0007669"/>
    <property type="project" value="InterPro"/>
</dbReference>
<gene>
    <name evidence="3" type="ORF">GSTUAT00001075001</name>
</gene>
<accession>A0A292Q7V8</accession>
<dbReference type="PANTHER" id="PTHR28173:SF1">
    <property type="entry name" value="RIBONUCLEASES P_MRP PROTEIN SUBUNIT POP8"/>
    <property type="match status" value="1"/>
</dbReference>
<name>A0A292Q7V8_9PEZI</name>
<dbReference type="GO" id="GO:0000171">
    <property type="term" value="F:ribonuclease MRP activity"/>
    <property type="evidence" value="ECO:0007669"/>
    <property type="project" value="TreeGrafter"/>
</dbReference>
<dbReference type="PANTHER" id="PTHR28173">
    <property type="entry name" value="RIBONUCLEASES P/MRP PROTEIN SUBUNIT POP8"/>
    <property type="match status" value="1"/>
</dbReference>
<sequence>MEAEMIDIPPQPKKLQKSSQPLQRITIKSPEYSYSRLEMIFDPPFDTASAVDAITWRTALTNSLMQYLGVVGSAIRIDILHIEGEEAVLRLPTTDIVKFGAAVSGFVGTSDGRSIGFKTLGNSAFLMGLIGRAREEDIWDGFGS</sequence>
<evidence type="ECO:0000259" key="2">
    <source>
        <dbReference type="Pfam" id="PF20976"/>
    </source>
</evidence>
<dbReference type="InterPro" id="IPR020347">
    <property type="entry name" value="Pop8"/>
</dbReference>
<proteinExistence type="predicted"/>
<evidence type="ECO:0000256" key="1">
    <source>
        <dbReference type="SAM" id="MobiDB-lite"/>
    </source>
</evidence>
<dbReference type="GO" id="GO:0008033">
    <property type="term" value="P:tRNA processing"/>
    <property type="evidence" value="ECO:0007669"/>
    <property type="project" value="InterPro"/>
</dbReference>
<feature type="domain" description="Ribonucleases P/MRP subunit Pop8-like" evidence="2">
    <location>
        <begin position="31"/>
        <end position="106"/>
    </location>
</feature>
<dbReference type="GO" id="GO:0000172">
    <property type="term" value="C:ribonuclease MRP complex"/>
    <property type="evidence" value="ECO:0007669"/>
    <property type="project" value="InterPro"/>
</dbReference>
<feature type="region of interest" description="Disordered" evidence="1">
    <location>
        <begin position="1"/>
        <end position="20"/>
    </location>
</feature>
<dbReference type="EMBL" id="LN890955">
    <property type="protein sequence ID" value="CUS14790.1"/>
    <property type="molecule type" value="Genomic_DNA"/>
</dbReference>
<keyword evidence="4" id="KW-1185">Reference proteome</keyword>
<dbReference type="Pfam" id="PF20976">
    <property type="entry name" value="Pop8"/>
    <property type="match status" value="1"/>
</dbReference>
<evidence type="ECO:0000313" key="3">
    <source>
        <dbReference type="EMBL" id="CUS14790.1"/>
    </source>
</evidence>